<comment type="caution">
    <text evidence="3">The sequence shown here is derived from an EMBL/GenBank/DDBJ whole genome shotgun (WGS) entry which is preliminary data.</text>
</comment>
<accession>A0ABU3PXR7</accession>
<keyword evidence="4" id="KW-1185">Reference proteome</keyword>
<dbReference type="EMBL" id="JAVYII010000004">
    <property type="protein sequence ID" value="MDT9593676.1"/>
    <property type="molecule type" value="Genomic_DNA"/>
</dbReference>
<organism evidence="3 4">
    <name type="scientific">Nocardioides imazamoxiresistens</name>
    <dbReference type="NCBI Taxonomy" id="3231893"/>
    <lineage>
        <taxon>Bacteria</taxon>
        <taxon>Bacillati</taxon>
        <taxon>Actinomycetota</taxon>
        <taxon>Actinomycetes</taxon>
        <taxon>Propionibacteriales</taxon>
        <taxon>Nocardioidaceae</taxon>
        <taxon>Nocardioides</taxon>
    </lineage>
</organism>
<gene>
    <name evidence="3" type="ORF">RDV89_11400</name>
</gene>
<feature type="transmembrane region" description="Helical" evidence="2">
    <location>
        <begin position="119"/>
        <end position="138"/>
    </location>
</feature>
<proteinExistence type="predicted"/>
<protein>
    <submittedName>
        <fullName evidence="3">Uncharacterized protein</fullName>
    </submittedName>
</protein>
<evidence type="ECO:0000313" key="4">
    <source>
        <dbReference type="Proteomes" id="UP001268542"/>
    </source>
</evidence>
<dbReference type="RefSeq" id="WP_315733167.1">
    <property type="nucleotide sequence ID" value="NZ_JAVYII010000004.1"/>
</dbReference>
<feature type="compositionally biased region" description="Basic and acidic residues" evidence="1">
    <location>
        <begin position="98"/>
        <end position="111"/>
    </location>
</feature>
<evidence type="ECO:0000256" key="1">
    <source>
        <dbReference type="SAM" id="MobiDB-lite"/>
    </source>
</evidence>
<keyword evidence="2" id="KW-1133">Transmembrane helix</keyword>
<name>A0ABU3PXR7_9ACTN</name>
<evidence type="ECO:0000256" key="2">
    <source>
        <dbReference type="SAM" id="Phobius"/>
    </source>
</evidence>
<feature type="region of interest" description="Disordered" evidence="1">
    <location>
        <begin position="78"/>
        <end position="111"/>
    </location>
</feature>
<evidence type="ECO:0000313" key="3">
    <source>
        <dbReference type="EMBL" id="MDT9593676.1"/>
    </source>
</evidence>
<dbReference type="Proteomes" id="UP001268542">
    <property type="component" value="Unassembled WGS sequence"/>
</dbReference>
<reference evidence="3 4" key="1">
    <citation type="submission" date="2023-08" db="EMBL/GenBank/DDBJ databases">
        <title>Nocardioides seae sp. nov., a bacterium isolated from a soil.</title>
        <authorList>
            <person name="Wang X."/>
        </authorList>
    </citation>
    <scope>NUCLEOTIDE SEQUENCE [LARGE SCALE GENOMIC DNA]</scope>
    <source>
        <strain evidence="3 4">YZH12</strain>
    </source>
</reference>
<sequence>MTDVPRFPVLEAADGYEIAEVDRQVWQLCEEIRRGRRTGLHPGPFDTRPFRLVHRSQVYAPGAVDDWFDGCSAELEARRQHPSAHRPPPYEGDLDDPPELRGADRPGAEPEKFESSIPLWARVVALLVIVGLVCAYVLSYF</sequence>
<keyword evidence="2" id="KW-0812">Transmembrane</keyword>
<keyword evidence="2" id="KW-0472">Membrane</keyword>